<dbReference type="InterPro" id="IPR012660">
    <property type="entry name" value="YiiD_C"/>
</dbReference>
<gene>
    <name evidence="2" type="ORF">SAMN02745752_00236</name>
</gene>
<evidence type="ECO:0000313" key="2">
    <source>
        <dbReference type="EMBL" id="SFX01909.1"/>
    </source>
</evidence>
<dbReference type="Proteomes" id="UP000182350">
    <property type="component" value="Unassembled WGS sequence"/>
</dbReference>
<dbReference type="EMBL" id="FPJW01000001">
    <property type="protein sequence ID" value="SFX01909.1"/>
    <property type="molecule type" value="Genomic_DNA"/>
</dbReference>
<proteinExistence type="predicted"/>
<dbReference type="SUPFAM" id="SSF54637">
    <property type="entry name" value="Thioesterase/thiol ester dehydrase-isomerase"/>
    <property type="match status" value="1"/>
</dbReference>
<dbReference type="InterPro" id="IPR029069">
    <property type="entry name" value="HotDog_dom_sf"/>
</dbReference>
<dbReference type="RefSeq" id="WP_072324483.1">
    <property type="nucleotide sequence ID" value="NZ_FPJW01000001.1"/>
</dbReference>
<dbReference type="STRING" id="1122209.SAMN02745752_00236"/>
<accession>A0A1K1TNN6</accession>
<dbReference type="OrthoDB" id="572024at2"/>
<name>A0A1K1TNN6_9GAMM</name>
<evidence type="ECO:0000313" key="3">
    <source>
        <dbReference type="Proteomes" id="UP000182350"/>
    </source>
</evidence>
<reference evidence="2 3" key="1">
    <citation type="submission" date="2016-11" db="EMBL/GenBank/DDBJ databases">
        <authorList>
            <person name="Jaros S."/>
            <person name="Januszkiewicz K."/>
            <person name="Wedrychowicz H."/>
        </authorList>
    </citation>
    <scope>NUCLEOTIDE SEQUENCE [LARGE SCALE GENOMIC DNA]</scope>
    <source>
        <strain evidence="2 3">DSM 21637</strain>
    </source>
</reference>
<keyword evidence="3" id="KW-1185">Reference proteome</keyword>
<feature type="domain" description="Thioesterase putative" evidence="1">
    <location>
        <begin position="13"/>
        <end position="148"/>
    </location>
</feature>
<dbReference type="Pfam" id="PF09500">
    <property type="entry name" value="YiiD_C"/>
    <property type="match status" value="1"/>
</dbReference>
<organism evidence="2 3">
    <name type="scientific">Marinospirillum alkaliphilum DSM 21637</name>
    <dbReference type="NCBI Taxonomy" id="1122209"/>
    <lineage>
        <taxon>Bacteria</taxon>
        <taxon>Pseudomonadati</taxon>
        <taxon>Pseudomonadota</taxon>
        <taxon>Gammaproteobacteria</taxon>
        <taxon>Oceanospirillales</taxon>
        <taxon>Oceanospirillaceae</taxon>
        <taxon>Marinospirillum</taxon>
    </lineage>
</organism>
<dbReference type="Gene3D" id="3.10.129.10">
    <property type="entry name" value="Hotdog Thioesterase"/>
    <property type="match status" value="1"/>
</dbReference>
<dbReference type="AlphaFoldDB" id="A0A1K1TNN6"/>
<dbReference type="NCBIfam" id="TIGR02447">
    <property type="entry name" value="yiiD_Cterm"/>
    <property type="match status" value="1"/>
</dbReference>
<protein>
    <submittedName>
        <fullName evidence="2">Thioesterase domain-containing protein, putative</fullName>
    </submittedName>
</protein>
<evidence type="ECO:0000259" key="1">
    <source>
        <dbReference type="Pfam" id="PF09500"/>
    </source>
</evidence>
<sequence length="152" mass="16994">MKLQVKPDFLPWLKQHIPLTQHMGIHGLEWQDQILVFNLQLEPLVNDKGTGFGGGVAGLATLLGWCYVNLLLDQATGRCPVVIKESSNRFVAPITGDFQMLCWCDDPKGMESFLERYKSNGRARMSLNVEARQGDQLCFSYEGVYVALGNST</sequence>